<name>A0A6J4P8E8_9ACTN</name>
<proteinExistence type="predicted"/>
<reference evidence="1" key="1">
    <citation type="submission" date="2020-02" db="EMBL/GenBank/DDBJ databases">
        <authorList>
            <person name="Meier V. D."/>
        </authorList>
    </citation>
    <scope>NUCLEOTIDE SEQUENCE</scope>
    <source>
        <strain evidence="1">AVDCRST_MAG35</strain>
    </source>
</reference>
<evidence type="ECO:0000313" key="1">
    <source>
        <dbReference type="EMBL" id="CAA9407298.1"/>
    </source>
</evidence>
<dbReference type="GO" id="GO:0004559">
    <property type="term" value="F:alpha-mannosidase activity"/>
    <property type="evidence" value="ECO:0007669"/>
    <property type="project" value="UniProtKB-EC"/>
</dbReference>
<dbReference type="AlphaFoldDB" id="A0A6J4P8E8"/>
<keyword evidence="1" id="KW-0378">Hydrolase</keyword>
<gene>
    <name evidence="1" type="ORF">AVDCRST_MAG35-1231</name>
</gene>
<keyword evidence="1" id="KW-0326">Glycosidase</keyword>
<dbReference type="EMBL" id="CADCUY010000255">
    <property type="protein sequence ID" value="CAA9407298.1"/>
    <property type="molecule type" value="Genomic_DNA"/>
</dbReference>
<dbReference type="EC" id="3.2.1.24" evidence="1"/>
<protein>
    <submittedName>
        <fullName evidence="1">Alpha-mannosidase</fullName>
        <ecNumber evidence="1">3.2.1.24</ecNumber>
    </submittedName>
</protein>
<organism evidence="1">
    <name type="scientific">uncultured Quadrisphaera sp</name>
    <dbReference type="NCBI Taxonomy" id="904978"/>
    <lineage>
        <taxon>Bacteria</taxon>
        <taxon>Bacillati</taxon>
        <taxon>Actinomycetota</taxon>
        <taxon>Actinomycetes</taxon>
        <taxon>Kineosporiales</taxon>
        <taxon>Kineosporiaceae</taxon>
        <taxon>Quadrisphaera</taxon>
        <taxon>environmental samples</taxon>
    </lineage>
</organism>
<accession>A0A6J4P8E8</accession>
<sequence length="49" mass="5604">MVVEAVELAEDRGGDVMVRLHEALRDRTVATVRLRPFQIATLRLRRADT</sequence>